<feature type="signal peptide" evidence="1">
    <location>
        <begin position="1"/>
        <end position="18"/>
    </location>
</feature>
<feature type="chain" id="PRO_5043640146" evidence="1">
    <location>
        <begin position="19"/>
        <end position="47"/>
    </location>
</feature>
<keyword evidence="1" id="KW-0732">Signal</keyword>
<evidence type="ECO:0000313" key="2">
    <source>
        <dbReference type="EMBL" id="CAK7925247.1"/>
    </source>
</evidence>
<reference evidence="2" key="1">
    <citation type="submission" date="2024-01" db="EMBL/GenBank/DDBJ databases">
        <authorList>
            <person name="Webb A."/>
        </authorList>
    </citation>
    <scope>NUCLEOTIDE SEQUENCE</scope>
    <source>
        <strain evidence="2">Pm1</strain>
    </source>
</reference>
<dbReference type="AlphaFoldDB" id="A0AAV1TUE6"/>
<proteinExistence type="predicted"/>
<gene>
    <name evidence="2" type="ORF">PM001_LOCUS10397</name>
</gene>
<evidence type="ECO:0000256" key="1">
    <source>
        <dbReference type="SAM" id="SignalP"/>
    </source>
</evidence>
<organism evidence="2 3">
    <name type="scientific">Peronospora matthiolae</name>
    <dbReference type="NCBI Taxonomy" id="2874970"/>
    <lineage>
        <taxon>Eukaryota</taxon>
        <taxon>Sar</taxon>
        <taxon>Stramenopiles</taxon>
        <taxon>Oomycota</taxon>
        <taxon>Peronosporomycetes</taxon>
        <taxon>Peronosporales</taxon>
        <taxon>Peronosporaceae</taxon>
        <taxon>Peronospora</taxon>
    </lineage>
</organism>
<name>A0AAV1TUE6_9STRA</name>
<sequence length="47" mass="5139">MRVYCFALLHAAALAVMATKLLETCHPNVHLAPLRDVAGHRNNVSVN</sequence>
<dbReference type="Proteomes" id="UP001162060">
    <property type="component" value="Unassembled WGS sequence"/>
</dbReference>
<protein>
    <submittedName>
        <fullName evidence="2">Uncharacterized protein</fullName>
    </submittedName>
</protein>
<evidence type="ECO:0000313" key="3">
    <source>
        <dbReference type="Proteomes" id="UP001162060"/>
    </source>
</evidence>
<dbReference type="EMBL" id="CAKLBY020000086">
    <property type="protein sequence ID" value="CAK7925247.1"/>
    <property type="molecule type" value="Genomic_DNA"/>
</dbReference>
<accession>A0AAV1TUE6</accession>
<comment type="caution">
    <text evidence="2">The sequence shown here is derived from an EMBL/GenBank/DDBJ whole genome shotgun (WGS) entry which is preliminary data.</text>
</comment>